<organism evidence="1 2">
    <name type="scientific">Diphasiastrum complanatum</name>
    <name type="common">Issler's clubmoss</name>
    <name type="synonym">Lycopodium complanatum</name>
    <dbReference type="NCBI Taxonomy" id="34168"/>
    <lineage>
        <taxon>Eukaryota</taxon>
        <taxon>Viridiplantae</taxon>
        <taxon>Streptophyta</taxon>
        <taxon>Embryophyta</taxon>
        <taxon>Tracheophyta</taxon>
        <taxon>Lycopodiopsida</taxon>
        <taxon>Lycopodiales</taxon>
        <taxon>Lycopodiaceae</taxon>
        <taxon>Lycopodioideae</taxon>
        <taxon>Diphasiastrum</taxon>
    </lineage>
</organism>
<dbReference type="EMBL" id="CM055106">
    <property type="protein sequence ID" value="KAJ7529483.1"/>
    <property type="molecule type" value="Genomic_DNA"/>
</dbReference>
<dbReference type="Proteomes" id="UP001162992">
    <property type="component" value="Chromosome 15"/>
</dbReference>
<comment type="caution">
    <text evidence="1">The sequence shown here is derived from an EMBL/GenBank/DDBJ whole genome shotgun (WGS) entry which is preliminary data.</text>
</comment>
<keyword evidence="2" id="KW-1185">Reference proteome</keyword>
<gene>
    <name evidence="1" type="ORF">O6H91_15G052600</name>
</gene>
<name>A0ACC2BI66_DIPCM</name>
<proteinExistence type="predicted"/>
<sequence length="207" mass="21677">MAFMSRLGCALRQVARWSDSLQLRGAGAAAVSMPAVYVVSRGMASSKLFVGGLAWGADENTLREAFSSYGEVIDVKIITDRDTGRSRGFGFISFTNDGDAESALQAMDGRNVAGRTIRVDYAVQKPGGFGRGLGGGLGSGLGGFGGENVKRDEFGFVIKDNIDSSLHATDPIADANDTGSFGSNSGEKSNFDSNSSETSSFGSWKNL</sequence>
<protein>
    <submittedName>
        <fullName evidence="1">Uncharacterized protein</fullName>
    </submittedName>
</protein>
<accession>A0ACC2BI66</accession>
<reference evidence="2" key="1">
    <citation type="journal article" date="2024" name="Proc. Natl. Acad. Sci. U.S.A.">
        <title>Extraordinary preservation of gene collinearity over three hundred million years revealed in homosporous lycophytes.</title>
        <authorList>
            <person name="Li C."/>
            <person name="Wickell D."/>
            <person name="Kuo L.Y."/>
            <person name="Chen X."/>
            <person name="Nie B."/>
            <person name="Liao X."/>
            <person name="Peng D."/>
            <person name="Ji J."/>
            <person name="Jenkins J."/>
            <person name="Williams M."/>
            <person name="Shu S."/>
            <person name="Plott C."/>
            <person name="Barry K."/>
            <person name="Rajasekar S."/>
            <person name="Grimwood J."/>
            <person name="Han X."/>
            <person name="Sun S."/>
            <person name="Hou Z."/>
            <person name="He W."/>
            <person name="Dai G."/>
            <person name="Sun C."/>
            <person name="Schmutz J."/>
            <person name="Leebens-Mack J.H."/>
            <person name="Li F.W."/>
            <person name="Wang L."/>
        </authorList>
    </citation>
    <scope>NUCLEOTIDE SEQUENCE [LARGE SCALE GENOMIC DNA]</scope>
    <source>
        <strain evidence="2">cv. PW_Plant_1</strain>
    </source>
</reference>
<evidence type="ECO:0000313" key="2">
    <source>
        <dbReference type="Proteomes" id="UP001162992"/>
    </source>
</evidence>
<evidence type="ECO:0000313" key="1">
    <source>
        <dbReference type="EMBL" id="KAJ7529483.1"/>
    </source>
</evidence>